<dbReference type="Pfam" id="PF04445">
    <property type="entry name" value="SAM_MT"/>
    <property type="match status" value="1"/>
</dbReference>
<dbReference type="STRING" id="649639.Bcell_2414"/>
<dbReference type="AlphaFoldDB" id="E6TS17"/>
<dbReference type="Proteomes" id="UP000001401">
    <property type="component" value="Chromosome"/>
</dbReference>
<dbReference type="SUPFAM" id="SSF53335">
    <property type="entry name" value="S-adenosyl-L-methionine-dependent methyltransferases"/>
    <property type="match status" value="1"/>
</dbReference>
<sequence length="262" mass="29178">MDRLIVTTAGRPSEGSINEAKNVASELDCRYVVRNKRSIGAMITTYHAAVLVVAKDKLLLQAYANSPPFFFHPNAAMIRAKHWIKAKEDPLVQACKIKQGDSFFDATLGLGSDAIVASLATGINGSVFGAEYSKVISYIVKTGLKGYESGNSEVNQAMRRISVIHDSHVTILQSMEDKSVDIVYFDPLFEEVVEGSHGFDSMRPYTVRLPITDETITEAKRVAKKRVVLKDHFRSKRFMKLGFKVQVRPSATFHYGTIELEE</sequence>
<protein>
    <recommendedName>
        <fullName evidence="3">SAM-dependent methyltransferase</fullName>
    </recommendedName>
</protein>
<reference evidence="1 2" key="1">
    <citation type="submission" date="2010-12" db="EMBL/GenBank/DDBJ databases">
        <title>Complete sequence of Bacillus cellulosilyticus DSM 2522.</title>
        <authorList>
            <consortium name="US DOE Joint Genome Institute"/>
            <person name="Lucas S."/>
            <person name="Copeland A."/>
            <person name="Lapidus A."/>
            <person name="Cheng J.-F."/>
            <person name="Bruce D."/>
            <person name="Goodwin L."/>
            <person name="Pitluck S."/>
            <person name="Chertkov O."/>
            <person name="Detter J.C."/>
            <person name="Han C."/>
            <person name="Tapia R."/>
            <person name="Land M."/>
            <person name="Hauser L."/>
            <person name="Jeffries C."/>
            <person name="Kyrpides N."/>
            <person name="Ivanova N."/>
            <person name="Mikhailova N."/>
            <person name="Brumm P."/>
            <person name="Mead D."/>
            <person name="Woyke T."/>
        </authorList>
    </citation>
    <scope>NUCLEOTIDE SEQUENCE [LARGE SCALE GENOMIC DNA]</scope>
    <source>
        <strain evidence="2">ATCC 21833 / DSM 2522 / FERM P-1141 / JCM 9156 / N-4</strain>
    </source>
</reference>
<evidence type="ECO:0000313" key="2">
    <source>
        <dbReference type="Proteomes" id="UP000001401"/>
    </source>
</evidence>
<proteinExistence type="predicted"/>
<dbReference type="HOGENOM" id="CLU_093128_0_0_9"/>
<dbReference type="eggNOG" id="COG4123">
    <property type="taxonomic scope" value="Bacteria"/>
</dbReference>
<organism evidence="1 2">
    <name type="scientific">Evansella cellulosilytica (strain ATCC 21833 / DSM 2522 / FERM P-1141 / JCM 9156 / N-4)</name>
    <name type="common">Bacillus cellulosilyticus</name>
    <dbReference type="NCBI Taxonomy" id="649639"/>
    <lineage>
        <taxon>Bacteria</taxon>
        <taxon>Bacillati</taxon>
        <taxon>Bacillota</taxon>
        <taxon>Bacilli</taxon>
        <taxon>Bacillales</taxon>
        <taxon>Bacillaceae</taxon>
        <taxon>Evansella</taxon>
    </lineage>
</organism>
<evidence type="ECO:0008006" key="3">
    <source>
        <dbReference type="Google" id="ProtNLM"/>
    </source>
</evidence>
<keyword evidence="2" id="KW-1185">Reference proteome</keyword>
<dbReference type="GO" id="GO:0008990">
    <property type="term" value="F:rRNA (guanine-N2-)-methyltransferase activity"/>
    <property type="evidence" value="ECO:0007669"/>
    <property type="project" value="InterPro"/>
</dbReference>
<evidence type="ECO:0000313" key="1">
    <source>
        <dbReference type="EMBL" id="ADU30671.1"/>
    </source>
</evidence>
<dbReference type="EMBL" id="CP002394">
    <property type="protein sequence ID" value="ADU30671.1"/>
    <property type="molecule type" value="Genomic_DNA"/>
</dbReference>
<dbReference type="InterPro" id="IPR007536">
    <property type="entry name" value="16SrRNA_methylTrfase_J"/>
</dbReference>
<dbReference type="InterPro" id="IPR029063">
    <property type="entry name" value="SAM-dependent_MTases_sf"/>
</dbReference>
<dbReference type="RefSeq" id="WP_013489005.1">
    <property type="nucleotide sequence ID" value="NC_014829.1"/>
</dbReference>
<dbReference type="PANTHER" id="PTHR36112">
    <property type="entry name" value="RIBOSOMAL RNA SMALL SUBUNIT METHYLTRANSFERASE J"/>
    <property type="match status" value="1"/>
</dbReference>
<accession>E6TS17</accession>
<dbReference type="KEGG" id="bco:Bcell_2414"/>
<name>E6TS17_EVAC2</name>
<dbReference type="OrthoDB" id="1653798at2"/>
<dbReference type="Gene3D" id="3.40.50.150">
    <property type="entry name" value="Vaccinia Virus protein VP39"/>
    <property type="match status" value="1"/>
</dbReference>
<dbReference type="PANTHER" id="PTHR36112:SF1">
    <property type="entry name" value="RIBOSOMAL RNA SMALL SUBUNIT METHYLTRANSFERASE J"/>
    <property type="match status" value="1"/>
</dbReference>
<gene>
    <name evidence="1" type="ordered locus">Bcell_2414</name>
</gene>